<sequence length="87" mass="9782">MKTFSVVIAVAVMLALIFIQENSAVPVMEEQELEDPVSFDNPPAAHEVELAESLKMLLNSRQKRDLKCTPYCYPTRDGVFCGVTCRF</sequence>
<proteinExistence type="predicted"/>
<dbReference type="GeneTree" id="ENSGT00390000013999"/>
<dbReference type="Ensembl" id="ENSAPET00000028423.1">
    <property type="protein sequence ID" value="ENSAPEP00000027688.1"/>
    <property type="gene ID" value="ENSAPEG00000019584.1"/>
</dbReference>
<evidence type="ECO:0008006" key="4">
    <source>
        <dbReference type="Google" id="ProtNLM"/>
    </source>
</evidence>
<protein>
    <recommendedName>
        <fullName evidence="4">Hepcidin</fullName>
    </recommendedName>
</protein>
<organism evidence="2 3">
    <name type="scientific">Amphiprion percula</name>
    <name type="common">Orange clownfish</name>
    <name type="synonym">Lutjanus percula</name>
    <dbReference type="NCBI Taxonomy" id="161767"/>
    <lineage>
        <taxon>Eukaryota</taxon>
        <taxon>Metazoa</taxon>
        <taxon>Chordata</taxon>
        <taxon>Craniata</taxon>
        <taxon>Vertebrata</taxon>
        <taxon>Euteleostomi</taxon>
        <taxon>Actinopterygii</taxon>
        <taxon>Neopterygii</taxon>
        <taxon>Teleostei</taxon>
        <taxon>Neoteleostei</taxon>
        <taxon>Acanthomorphata</taxon>
        <taxon>Ovalentaria</taxon>
        <taxon>Pomacentridae</taxon>
        <taxon>Amphiprion</taxon>
    </lineage>
</organism>
<feature type="chain" id="PRO_5044596902" description="Hepcidin" evidence="1">
    <location>
        <begin position="25"/>
        <end position="87"/>
    </location>
</feature>
<reference evidence="2" key="2">
    <citation type="submission" date="2025-05" db="UniProtKB">
        <authorList>
            <consortium name="Ensembl"/>
        </authorList>
    </citation>
    <scope>IDENTIFICATION</scope>
</reference>
<dbReference type="AlphaFoldDB" id="A0A3P8TXB4"/>
<evidence type="ECO:0000256" key="1">
    <source>
        <dbReference type="SAM" id="SignalP"/>
    </source>
</evidence>
<dbReference type="Ensembl" id="ENSAPET00000028286.1">
    <property type="protein sequence ID" value="ENSAPEP00000027554.1"/>
    <property type="gene ID" value="ENSAPEG00000019574.1"/>
</dbReference>
<dbReference type="STRING" id="161767.ENSAPEP00000027554"/>
<keyword evidence="1" id="KW-0732">Signal</keyword>
<accession>A0A3P8TXB4</accession>
<feature type="signal peptide" evidence="1">
    <location>
        <begin position="1"/>
        <end position="24"/>
    </location>
</feature>
<evidence type="ECO:0000313" key="3">
    <source>
        <dbReference type="Proteomes" id="UP000265080"/>
    </source>
</evidence>
<evidence type="ECO:0000313" key="2">
    <source>
        <dbReference type="Ensembl" id="ENSAPEP00000027688.1"/>
    </source>
</evidence>
<dbReference type="Proteomes" id="UP000265080">
    <property type="component" value="Chromosome 7"/>
</dbReference>
<reference evidence="2 3" key="1">
    <citation type="submission" date="2018-03" db="EMBL/GenBank/DDBJ databases">
        <title>Finding Nemo's genes: A chromosome-scale reference assembly of the genome of the orange clownfish Amphiprion percula.</title>
        <authorList>
            <person name="Lehmann R."/>
        </authorList>
    </citation>
    <scope>NUCLEOTIDE SEQUENCE</scope>
</reference>
<name>A0A3P8TXB4_AMPPE</name>
<dbReference type="OMA" id="CRRCCYA"/>
<keyword evidence="3" id="KW-1185">Reference proteome</keyword>